<protein>
    <submittedName>
        <fullName evidence="1">Uncharacterized protein</fullName>
    </submittedName>
</protein>
<gene>
    <name evidence="1" type="ORF">OC25_04040</name>
</gene>
<dbReference type="OrthoDB" id="3387727at2"/>
<dbReference type="InterPro" id="IPR029083">
    <property type="entry name" value="Imm32"/>
</dbReference>
<accession>A0A0C1DF31</accession>
<comment type="caution">
    <text evidence="1">The sequence shown here is derived from an EMBL/GenBank/DDBJ whole genome shotgun (WGS) entry which is preliminary data.</text>
</comment>
<dbReference type="RefSeq" id="WP_039471997.1">
    <property type="nucleotide sequence ID" value="NZ_JSYN01000003.1"/>
</dbReference>
<dbReference type="Proteomes" id="UP000031246">
    <property type="component" value="Unassembled WGS sequence"/>
</dbReference>
<organism evidence="1 2">
    <name type="scientific">Pedobacter kyungheensis</name>
    <dbReference type="NCBI Taxonomy" id="1069985"/>
    <lineage>
        <taxon>Bacteria</taxon>
        <taxon>Pseudomonadati</taxon>
        <taxon>Bacteroidota</taxon>
        <taxon>Sphingobacteriia</taxon>
        <taxon>Sphingobacteriales</taxon>
        <taxon>Sphingobacteriaceae</taxon>
        <taxon>Pedobacter</taxon>
    </lineage>
</organism>
<dbReference type="EMBL" id="JSYN01000003">
    <property type="protein sequence ID" value="KIA96251.1"/>
    <property type="molecule type" value="Genomic_DNA"/>
</dbReference>
<sequence length="86" mass="9639">MADLKINIPEYTKEKGTVSIWEEGFVIKSEVLNDQIIISANQAGLISLAKHLLFLAQNETPVNCHYHLDEQNSLETGSKEIVICKI</sequence>
<evidence type="ECO:0000313" key="1">
    <source>
        <dbReference type="EMBL" id="KIA96251.1"/>
    </source>
</evidence>
<evidence type="ECO:0000313" key="2">
    <source>
        <dbReference type="Proteomes" id="UP000031246"/>
    </source>
</evidence>
<dbReference type="AlphaFoldDB" id="A0A0C1DF31"/>
<proteinExistence type="predicted"/>
<keyword evidence="2" id="KW-1185">Reference proteome</keyword>
<dbReference type="Pfam" id="PF15566">
    <property type="entry name" value="Imm32"/>
    <property type="match status" value="1"/>
</dbReference>
<reference evidence="1 2" key="1">
    <citation type="submission" date="2014-10" db="EMBL/GenBank/DDBJ databases">
        <title>Pedobacter Kyungheensis.</title>
        <authorList>
            <person name="Anderson B.M."/>
            <person name="Newman J.D."/>
        </authorList>
    </citation>
    <scope>NUCLEOTIDE SEQUENCE [LARGE SCALE GENOMIC DNA]</scope>
    <source>
        <strain evidence="1 2">KACC 16221</strain>
    </source>
</reference>
<name>A0A0C1DF31_9SPHI</name>